<organism evidence="1 2">
    <name type="scientific">Aureibacter tunicatorum</name>
    <dbReference type="NCBI Taxonomy" id="866807"/>
    <lineage>
        <taxon>Bacteria</taxon>
        <taxon>Pseudomonadati</taxon>
        <taxon>Bacteroidota</taxon>
        <taxon>Cytophagia</taxon>
        <taxon>Cytophagales</taxon>
        <taxon>Persicobacteraceae</taxon>
        <taxon>Aureibacter</taxon>
    </lineage>
</organism>
<name>A0AAE3XM01_9BACT</name>
<dbReference type="AlphaFoldDB" id="A0AAE3XM01"/>
<protein>
    <submittedName>
        <fullName evidence="1">Uncharacterized protein</fullName>
    </submittedName>
</protein>
<comment type="caution">
    <text evidence="1">The sequence shown here is derived from an EMBL/GenBank/DDBJ whole genome shotgun (WGS) entry which is preliminary data.</text>
</comment>
<proteinExistence type="predicted"/>
<evidence type="ECO:0000313" key="2">
    <source>
        <dbReference type="Proteomes" id="UP001185092"/>
    </source>
</evidence>
<dbReference type="EMBL" id="JAVDQD010000002">
    <property type="protein sequence ID" value="MDR6238940.1"/>
    <property type="molecule type" value="Genomic_DNA"/>
</dbReference>
<accession>A0AAE3XM01</accession>
<sequence length="36" mass="4313">MLGQYMNGLFKISPYIRRMDIQIKKLIIEKMEKLGI</sequence>
<reference evidence="1" key="1">
    <citation type="submission" date="2023-07" db="EMBL/GenBank/DDBJ databases">
        <title>Genomic Encyclopedia of Type Strains, Phase IV (KMG-IV): sequencing the most valuable type-strain genomes for metagenomic binning, comparative biology and taxonomic classification.</title>
        <authorList>
            <person name="Goeker M."/>
        </authorList>
    </citation>
    <scope>NUCLEOTIDE SEQUENCE</scope>
    <source>
        <strain evidence="1">DSM 26174</strain>
    </source>
</reference>
<keyword evidence="2" id="KW-1185">Reference proteome</keyword>
<evidence type="ECO:0000313" key="1">
    <source>
        <dbReference type="EMBL" id="MDR6238940.1"/>
    </source>
</evidence>
<gene>
    <name evidence="1" type="ORF">HNQ88_001977</name>
</gene>
<dbReference type="Proteomes" id="UP001185092">
    <property type="component" value="Unassembled WGS sequence"/>
</dbReference>